<gene>
    <name evidence="2" type="ORF">HINF_LOCUS55861</name>
    <name evidence="3" type="ORF">HINF_LOCUS70217</name>
</gene>
<sequence length="601" mass="70368">MDPKLLNDQNFNAIAVLNQMLKTSKLSDINMNINQLEHSLKLEQQAERKQQQKVLSDALIQTSAVAQKLQNQAKLIEKILKQHSDSQFQTLSLTSHISQFQSIEPRQESEQLKIEFHINQLNQFIHEKKFLASVCYINVLRNIQFDLQLKEELEKSQQSLVHALLSHFNSISRPLQETKINQPFNYVIEGSQLIDQHLLLLLNFLTCEFKNTNQFGVEGAVQDMRRLMQSKLNEFETVFYCLNYFNVVEEFVEAIKIDFMDNLEINLQSIIQQQQRLKLYKQVAQQFNFDTQQRIKLQTALFVQTELKRALQMQKELVFTPKKRKFKLQADFQLLNDVMNTKNVVKEQINAFRNCGHCQDKIFNNFMEELVRETLEIQIMELKELIGQGTVNYYKYDQQNFTVMNQKELDQLNNNFVQAKGCYEVQNEGPRCRFQQIETPDILDENIDYGMKIIKTKAQTHKYPQFLQNALQIKNNDSFMYVVSLSVFQQKFLESTEIILQLLCPKTIKVFMHFVVQAGMLTLQQQINTNTLTQIITFVTIIMPQIFQKLNDTFRENGEEIEQRFTDGLKIIALGLGKFKKMDQRSVTVQCGSEVAKVVCQ</sequence>
<reference evidence="2" key="1">
    <citation type="submission" date="2023-06" db="EMBL/GenBank/DDBJ databases">
        <authorList>
            <person name="Kurt Z."/>
        </authorList>
    </citation>
    <scope>NUCLEOTIDE SEQUENCE</scope>
</reference>
<reference evidence="3 4" key="2">
    <citation type="submission" date="2024-07" db="EMBL/GenBank/DDBJ databases">
        <authorList>
            <person name="Akdeniz Z."/>
        </authorList>
    </citation>
    <scope>NUCLEOTIDE SEQUENCE [LARGE SCALE GENOMIC DNA]</scope>
</reference>
<keyword evidence="4" id="KW-1185">Reference proteome</keyword>
<evidence type="ECO:0000313" key="4">
    <source>
        <dbReference type="Proteomes" id="UP001642409"/>
    </source>
</evidence>
<keyword evidence="1" id="KW-0175">Coiled coil</keyword>
<dbReference type="AlphaFoldDB" id="A0AA86UX86"/>
<dbReference type="EMBL" id="CATOUU010001033">
    <property type="protein sequence ID" value="CAI9968216.1"/>
    <property type="molecule type" value="Genomic_DNA"/>
</dbReference>
<organism evidence="2">
    <name type="scientific">Hexamita inflata</name>
    <dbReference type="NCBI Taxonomy" id="28002"/>
    <lineage>
        <taxon>Eukaryota</taxon>
        <taxon>Metamonada</taxon>
        <taxon>Diplomonadida</taxon>
        <taxon>Hexamitidae</taxon>
        <taxon>Hexamitinae</taxon>
        <taxon>Hexamita</taxon>
    </lineage>
</organism>
<accession>A0AA86UX86</accession>
<proteinExistence type="predicted"/>
<evidence type="ECO:0000313" key="3">
    <source>
        <dbReference type="EMBL" id="CAL6099724.1"/>
    </source>
</evidence>
<dbReference type="EMBL" id="CAXDID020000523">
    <property type="protein sequence ID" value="CAL6099724.1"/>
    <property type="molecule type" value="Genomic_DNA"/>
</dbReference>
<dbReference type="Proteomes" id="UP001642409">
    <property type="component" value="Unassembled WGS sequence"/>
</dbReference>
<evidence type="ECO:0000313" key="2">
    <source>
        <dbReference type="EMBL" id="CAI9968216.1"/>
    </source>
</evidence>
<protein>
    <submittedName>
        <fullName evidence="2">Uncharacterized protein</fullName>
    </submittedName>
</protein>
<evidence type="ECO:0000256" key="1">
    <source>
        <dbReference type="SAM" id="Coils"/>
    </source>
</evidence>
<feature type="coiled-coil region" evidence="1">
    <location>
        <begin position="26"/>
        <end position="86"/>
    </location>
</feature>
<comment type="caution">
    <text evidence="2">The sequence shown here is derived from an EMBL/GenBank/DDBJ whole genome shotgun (WGS) entry which is preliminary data.</text>
</comment>
<name>A0AA86UX86_9EUKA</name>